<reference evidence="3 4" key="1">
    <citation type="submission" date="2016-03" db="EMBL/GenBank/DDBJ databases">
        <authorList>
            <person name="Ploux O."/>
        </authorList>
    </citation>
    <scope>NUCLEOTIDE SEQUENCE [LARGE SCALE GENOMIC DNA]</scope>
    <source>
        <strain evidence="3 4">UAMH 11012</strain>
    </source>
</reference>
<organism evidence="3 4">
    <name type="scientific">Phialocephala subalpina</name>
    <dbReference type="NCBI Taxonomy" id="576137"/>
    <lineage>
        <taxon>Eukaryota</taxon>
        <taxon>Fungi</taxon>
        <taxon>Dikarya</taxon>
        <taxon>Ascomycota</taxon>
        <taxon>Pezizomycotina</taxon>
        <taxon>Leotiomycetes</taxon>
        <taxon>Helotiales</taxon>
        <taxon>Mollisiaceae</taxon>
        <taxon>Phialocephala</taxon>
        <taxon>Phialocephala fortinii species complex</taxon>
    </lineage>
</organism>
<feature type="domain" description="DUF7371" evidence="2">
    <location>
        <begin position="709"/>
        <end position="910"/>
    </location>
</feature>
<name>A0A1L7WYA2_9HELO</name>
<protein>
    <recommendedName>
        <fullName evidence="2">DUF7371 domain-containing protein</fullName>
    </recommendedName>
</protein>
<keyword evidence="4" id="KW-1185">Reference proteome</keyword>
<evidence type="ECO:0000256" key="1">
    <source>
        <dbReference type="SAM" id="SignalP"/>
    </source>
</evidence>
<gene>
    <name evidence="3" type="ORF">PAC_07633</name>
</gene>
<accession>A0A1L7WYA2</accession>
<dbReference type="OrthoDB" id="5385013at2759"/>
<keyword evidence="1" id="KW-0732">Signal</keyword>
<dbReference type="Proteomes" id="UP000184330">
    <property type="component" value="Unassembled WGS sequence"/>
</dbReference>
<evidence type="ECO:0000259" key="2">
    <source>
        <dbReference type="Pfam" id="PF24086"/>
    </source>
</evidence>
<evidence type="ECO:0000313" key="4">
    <source>
        <dbReference type="Proteomes" id="UP000184330"/>
    </source>
</evidence>
<dbReference type="Pfam" id="PF24086">
    <property type="entry name" value="DUF7371"/>
    <property type="match status" value="1"/>
</dbReference>
<proteinExistence type="predicted"/>
<dbReference type="AlphaFoldDB" id="A0A1L7WYA2"/>
<dbReference type="STRING" id="576137.A0A1L7WYA2"/>
<dbReference type="EMBL" id="FJOG01000010">
    <property type="protein sequence ID" value="CZR57744.1"/>
    <property type="molecule type" value="Genomic_DNA"/>
</dbReference>
<dbReference type="InterPro" id="IPR055795">
    <property type="entry name" value="DUF7371"/>
</dbReference>
<evidence type="ECO:0000313" key="3">
    <source>
        <dbReference type="EMBL" id="CZR57744.1"/>
    </source>
</evidence>
<sequence>MRSHLINAVSGAVGLATLAVAAPAASYGGPDSCALSASTVFVTVSQPLTITIHDAPASYVTLGLGSELSTITLTRTNILYSTTSTTHEPYTETVSLSLINAATSTNAAAISIPSPSYESTVWETVFATVTNVQLSAVLSGGNVTYSETAASNGLPTFVVENGTTYWLNGQTPPPTASYVVQTSVVTVMPVITPITKLPDTSSSTLTLTSTLYNTVPITIIETLSAVNSSTQTFIASSFGTASTPTRSSWSGWNATSTVGSALGTGAHQFTTLKSGTFDPYSTVSFVTEESTLDIYHHHTTTYTLPSYAAKSGFNALTPSPAAETSSSTSTSSTTAYVTVTPFLNSTTSALDPPLSTSQSGYLPVVPFLNSTTLVSSSASAPSVFMTPILDSTILTSGSALPTFPPIETSSAIGEWTTAVINGQTVSWGGPGAAISTSSAPSSSSSSIATLYGNITVSTTLGSTSSIIGVDTTCTEISTLPPTSSVEYPTTSLYTGVESPTTSLFTSASSALGVATSSSSVEYPTTSLYTGVQSPSSLYTGIQSPTTNPYTGIESTTSLYASTNSAPGVATSSSSVKSPTTSLYTSTSSALGDFTSSSSSASLIATATSVSEVSSSTYTGNISTFWTSQLIATLPTTYTSVSASSESTSTLSSVSSTSAAASALSSSTSTLASSSITSQVYAPSTTSSQTSTGISSTKSAIPSLCGNSGEYGDFTLNFDDIPPMSVGNQNASTVDPEPVFSPYHQFDFSDGWVVVPPPTDPYLPSSAPLLTEFIPNFNLTTSTPASGPNSAEFGYSGDIGNADHGSLGCFSFNVYGASFGCDSTGPNCVFSFTGFRYENGVTTSVISENSAIPACPSLANCGLVPITLDSTFQDLDVIRINVTVAGEPKIWWMDDLKLGWADNSCTAGMCRSGSHIRAVKHI</sequence>
<feature type="chain" id="PRO_5012611720" description="DUF7371 domain-containing protein" evidence="1">
    <location>
        <begin position="22"/>
        <end position="921"/>
    </location>
</feature>
<feature type="signal peptide" evidence="1">
    <location>
        <begin position="1"/>
        <end position="21"/>
    </location>
</feature>